<evidence type="ECO:0000259" key="2">
    <source>
        <dbReference type="Pfam" id="PF20568"/>
    </source>
</evidence>
<sequence length="469" mass="46857">MSVQPPSSGRPSGPPSGPLSGPSQSGPTPPPPTTVSGSPPGPPSGGDHGGPGGPGGSGSGGGPGPGDSGGSGPGSGSGASSGSGSGPGRPWWRSVPRIAMIATAVVAAVVLVVFLTRPDSGGSKAGGEVFLQAAGSSGPDPFTESTARESDPEPGTSSPSAAPSPSDRGSQVTRGVDGAEPGLYGGTREVASCDVEQQIRFLSGAPEKNRAFASVQDIEPSAVPGYLRSLTPVQLRMDTRVTNHSFRDGEATAYQAVLQSGTAVLVDDRGVPRVRCACGNPLLPPVAQESTPKQTGKAWPGYRASDVVVVEPSSKPVDEFVMVDPENGDWFTRPAGDTGSGDKKTDPPEDKKKDGSESPCPPGAGDGNRSCPPSPGASPPEGESPPPGDSPPPADDGTTPPPDSPPASDPPPPDSPPASDPPPPDSPPGDSPGSQPAPPQEQQQEQQQPEQQPQDQQSGSRSAPLPQDV</sequence>
<feature type="compositionally biased region" description="Pro residues" evidence="1">
    <location>
        <begin position="372"/>
        <end position="439"/>
    </location>
</feature>
<comment type="caution">
    <text evidence="3">The sequence shown here is derived from an EMBL/GenBank/DDBJ whole genome shotgun (WGS) entry which is preliminary data.</text>
</comment>
<proteinExistence type="predicted"/>
<feature type="region of interest" description="Disordered" evidence="1">
    <location>
        <begin position="319"/>
        <end position="469"/>
    </location>
</feature>
<keyword evidence="4" id="KW-1185">Reference proteome</keyword>
<feature type="compositionally biased region" description="Pro residues" evidence="1">
    <location>
        <begin position="27"/>
        <end position="43"/>
    </location>
</feature>
<dbReference type="EMBL" id="JAVRFG010000006">
    <property type="protein sequence ID" value="MDT0490021.1"/>
    <property type="molecule type" value="Genomic_DNA"/>
</dbReference>
<evidence type="ECO:0000313" key="4">
    <source>
        <dbReference type="Proteomes" id="UP001180556"/>
    </source>
</evidence>
<name>A0ABU2VY53_9ACTN</name>
<organism evidence="3 4">
    <name type="scientific">Streptomyces stephensoniae</name>
    <dbReference type="NCBI Taxonomy" id="3375367"/>
    <lineage>
        <taxon>Bacteria</taxon>
        <taxon>Bacillati</taxon>
        <taxon>Actinomycetota</taxon>
        <taxon>Actinomycetes</taxon>
        <taxon>Kitasatosporales</taxon>
        <taxon>Streptomycetaceae</taxon>
        <taxon>Streptomyces</taxon>
    </lineage>
</organism>
<dbReference type="RefSeq" id="WP_311596761.1">
    <property type="nucleotide sequence ID" value="NZ_JAVRFG010000006.1"/>
</dbReference>
<dbReference type="InterPro" id="IPR046704">
    <property type="entry name" value="DUF6777"/>
</dbReference>
<feature type="region of interest" description="Disordered" evidence="1">
    <location>
        <begin position="1"/>
        <end position="92"/>
    </location>
</feature>
<evidence type="ECO:0000256" key="1">
    <source>
        <dbReference type="SAM" id="MobiDB-lite"/>
    </source>
</evidence>
<protein>
    <submittedName>
        <fullName evidence="3">DUF6777-containing protein</fullName>
    </submittedName>
</protein>
<feature type="domain" description="DUF6777" evidence="2">
    <location>
        <begin position="175"/>
        <end position="336"/>
    </location>
</feature>
<dbReference type="Proteomes" id="UP001180556">
    <property type="component" value="Unassembled WGS sequence"/>
</dbReference>
<feature type="compositionally biased region" description="Basic and acidic residues" evidence="1">
    <location>
        <begin position="340"/>
        <end position="356"/>
    </location>
</feature>
<gene>
    <name evidence="3" type="ORF">RM717_05845</name>
</gene>
<dbReference type="Pfam" id="PF20568">
    <property type="entry name" value="DUF6777"/>
    <property type="match status" value="1"/>
</dbReference>
<accession>A0ABU2VY53</accession>
<feature type="compositionally biased region" description="Low complexity" evidence="1">
    <location>
        <begin position="1"/>
        <end position="11"/>
    </location>
</feature>
<feature type="region of interest" description="Disordered" evidence="1">
    <location>
        <begin position="118"/>
        <end position="185"/>
    </location>
</feature>
<feature type="compositionally biased region" description="Low complexity" evidence="1">
    <location>
        <begin position="157"/>
        <end position="166"/>
    </location>
</feature>
<feature type="compositionally biased region" description="Low complexity" evidence="1">
    <location>
        <begin position="440"/>
        <end position="457"/>
    </location>
</feature>
<evidence type="ECO:0000313" key="3">
    <source>
        <dbReference type="EMBL" id="MDT0490021.1"/>
    </source>
</evidence>
<reference evidence="4" key="1">
    <citation type="submission" date="2023-07" db="EMBL/GenBank/DDBJ databases">
        <title>30 novel species of actinomycetes from the DSMZ collection.</title>
        <authorList>
            <person name="Nouioui I."/>
        </authorList>
    </citation>
    <scope>NUCLEOTIDE SEQUENCE [LARGE SCALE GENOMIC DNA]</scope>
    <source>
        <strain evidence="4">DSM 40932</strain>
    </source>
</reference>
<feature type="compositionally biased region" description="Gly residues" evidence="1">
    <location>
        <begin position="44"/>
        <end position="87"/>
    </location>
</feature>